<organism evidence="2">
    <name type="scientific">Nicotiana tabacum</name>
    <name type="common">Common tobacco</name>
    <dbReference type="NCBI Taxonomy" id="4097"/>
    <lineage>
        <taxon>Eukaryota</taxon>
        <taxon>Viridiplantae</taxon>
        <taxon>Streptophyta</taxon>
        <taxon>Embryophyta</taxon>
        <taxon>Tracheophyta</taxon>
        <taxon>Spermatophyta</taxon>
        <taxon>Magnoliopsida</taxon>
        <taxon>eudicotyledons</taxon>
        <taxon>Gunneridae</taxon>
        <taxon>Pentapetalae</taxon>
        <taxon>asterids</taxon>
        <taxon>lamiids</taxon>
        <taxon>Solanales</taxon>
        <taxon>Solanaceae</taxon>
        <taxon>Nicotianoideae</taxon>
        <taxon>Nicotianeae</taxon>
        <taxon>Nicotiana</taxon>
    </lineage>
</organism>
<dbReference type="PANTHER" id="PTHR31286:SF104">
    <property type="entry name" value="PEROXIDASE"/>
    <property type="match status" value="1"/>
</dbReference>
<dbReference type="RefSeq" id="XP_016457025.1">
    <property type="nucleotide sequence ID" value="XM_016601539.1"/>
</dbReference>
<dbReference type="PANTHER" id="PTHR31286">
    <property type="entry name" value="GLYCINE-RICH CELL WALL STRUCTURAL PROTEIN 1.8-LIKE"/>
    <property type="match status" value="1"/>
</dbReference>
<accession>A0A1S3YY69</accession>
<evidence type="ECO:0000256" key="1">
    <source>
        <dbReference type="SAM" id="MobiDB-lite"/>
    </source>
</evidence>
<gene>
    <name evidence="2" type="primary">LOC107780919</name>
</gene>
<feature type="region of interest" description="Disordered" evidence="1">
    <location>
        <begin position="405"/>
        <end position="434"/>
    </location>
</feature>
<feature type="region of interest" description="Disordered" evidence="1">
    <location>
        <begin position="1"/>
        <end position="24"/>
    </location>
</feature>
<dbReference type="InterPro" id="IPR040256">
    <property type="entry name" value="At4g02000-like"/>
</dbReference>
<evidence type="ECO:0000313" key="2">
    <source>
        <dbReference type="RefSeq" id="XP_016457025.1"/>
    </source>
</evidence>
<sequence length="520" mass="56074">MAAIVSPQLPAVGEPNPNRSEHIPNNKIQQTYASQLLTNNSASISTKLVLKPVQIVHGEPTIQFTMEERQTFAVEEGLHQAVVLKLSPRAPDLQVLRSLLPKILSIKGHCLIGHLAPRQLLLRLDQPEDFVNALARAVNSFSHSGEQHQYRVFPWTVGYNPKEETSKAAVWISLPNLSSELFARQSLLSIANVVGKPIAIDKATQHVDNASGKIVEVFQEVIYDNLPGYCIYCKRQGHVEEMCRLLLKNKIDDAETSVDDMSSVDKLKGDARDFLNAKRSGQSVDDVAKEVGNCNVTETANGELNKANAGQQRSAEGISDDNRTGSKVVNGQANVMETITGALQNATDHEKQTVNVEAKFPNAQAEREQGFEQGTLAQGTAVAPVKPVDKAAVEYAEGVGQFRTASKSPSVTGKVNTQQKQSNVPQVSGPKDAVDRGEVSAQFGKDKVGTGALQVAASAKRPDARATNAKNHATNVIVGRDKSGMESDTVFLALDATVALTATVDRLTAGIQNLVLQLMI</sequence>
<reference evidence="2" key="1">
    <citation type="submission" date="2025-08" db="UniProtKB">
        <authorList>
            <consortium name="RefSeq"/>
        </authorList>
    </citation>
    <scope>IDENTIFICATION</scope>
</reference>
<dbReference type="PaxDb" id="4097-A0A1S3YY69"/>
<dbReference type="KEGG" id="nta:107780919"/>
<feature type="region of interest" description="Disordered" evidence="1">
    <location>
        <begin position="302"/>
        <end position="326"/>
    </location>
</feature>
<dbReference type="OMA" id="ICHGREA"/>
<name>A0A1S3YY69_TOBAC</name>
<protein>
    <recommendedName>
        <fullName evidence="3">DUF4283 domain-containing protein</fullName>
    </recommendedName>
</protein>
<feature type="compositionally biased region" description="Polar residues" evidence="1">
    <location>
        <begin position="405"/>
        <end position="426"/>
    </location>
</feature>
<proteinExistence type="predicted"/>
<evidence type="ECO:0008006" key="3">
    <source>
        <dbReference type="Google" id="ProtNLM"/>
    </source>
</evidence>
<dbReference type="OrthoDB" id="1300588at2759"/>
<feature type="compositionally biased region" description="Polar residues" evidence="1">
    <location>
        <begin position="302"/>
        <end position="314"/>
    </location>
</feature>
<dbReference type="AlphaFoldDB" id="A0A1S3YY69"/>